<dbReference type="EMBL" id="JASBQV010000011">
    <property type="protein sequence ID" value="MDI3235045.1"/>
    <property type="molecule type" value="Genomic_DNA"/>
</dbReference>
<reference evidence="6 7" key="1">
    <citation type="submission" date="2023-04" db="EMBL/GenBank/DDBJ databases">
        <title>Antarctic isolates genomes.</title>
        <authorList>
            <person name="Dimov S.G."/>
        </authorList>
    </citation>
    <scope>NUCLEOTIDE SEQUENCE [LARGE SCALE GENOMIC DNA]</scope>
    <source>
        <strain evidence="6 7">AL19</strain>
    </source>
</reference>
<evidence type="ECO:0000256" key="1">
    <source>
        <dbReference type="ARBA" id="ARBA00009437"/>
    </source>
</evidence>
<evidence type="ECO:0000313" key="7">
    <source>
        <dbReference type="Proteomes" id="UP001243286"/>
    </source>
</evidence>
<comment type="similarity">
    <text evidence="1">Belongs to the LysR transcriptional regulatory family.</text>
</comment>
<keyword evidence="7" id="KW-1185">Reference proteome</keyword>
<protein>
    <submittedName>
        <fullName evidence="6">LysR family transcriptional regulator</fullName>
    </submittedName>
</protein>
<dbReference type="PROSITE" id="PS50931">
    <property type="entry name" value="HTH_LYSR"/>
    <property type="match status" value="1"/>
</dbReference>
<dbReference type="Gene3D" id="3.40.190.290">
    <property type="match status" value="1"/>
</dbReference>
<comment type="caution">
    <text evidence="6">The sequence shown here is derived from an EMBL/GenBank/DDBJ whole genome shotgun (WGS) entry which is preliminary data.</text>
</comment>
<dbReference type="Pfam" id="PF03466">
    <property type="entry name" value="LysR_substrate"/>
    <property type="match status" value="1"/>
</dbReference>
<dbReference type="CDD" id="cd08438">
    <property type="entry name" value="PBP2_CidR"/>
    <property type="match status" value="1"/>
</dbReference>
<keyword evidence="3" id="KW-0238">DNA-binding</keyword>
<dbReference type="SUPFAM" id="SSF53850">
    <property type="entry name" value="Periplasmic binding protein-like II"/>
    <property type="match status" value="1"/>
</dbReference>
<evidence type="ECO:0000256" key="2">
    <source>
        <dbReference type="ARBA" id="ARBA00023015"/>
    </source>
</evidence>
<dbReference type="PANTHER" id="PTHR30419">
    <property type="entry name" value="HTH-TYPE TRANSCRIPTIONAL REGULATOR YBHD"/>
    <property type="match status" value="1"/>
</dbReference>
<dbReference type="PRINTS" id="PR00039">
    <property type="entry name" value="HTHLYSR"/>
</dbReference>
<dbReference type="Proteomes" id="UP001243286">
    <property type="component" value="Unassembled WGS sequence"/>
</dbReference>
<evidence type="ECO:0000313" key="6">
    <source>
        <dbReference type="EMBL" id="MDI3235045.1"/>
    </source>
</evidence>
<name>A0ABT6R2H8_9BACL</name>
<dbReference type="InterPro" id="IPR036388">
    <property type="entry name" value="WH-like_DNA-bd_sf"/>
</dbReference>
<dbReference type="SUPFAM" id="SSF46785">
    <property type="entry name" value="Winged helix' DNA-binding domain"/>
    <property type="match status" value="1"/>
</dbReference>
<proteinExistence type="inferred from homology"/>
<dbReference type="RefSeq" id="WP_282356191.1">
    <property type="nucleotide sequence ID" value="NZ_JASBQV010000011.1"/>
</dbReference>
<gene>
    <name evidence="6" type="ORF">QK289_08515</name>
</gene>
<dbReference type="PANTHER" id="PTHR30419:SF8">
    <property type="entry name" value="NITROGEN ASSIMILATION TRANSCRIPTIONAL ACTIVATOR-RELATED"/>
    <property type="match status" value="1"/>
</dbReference>
<dbReference type="InterPro" id="IPR036390">
    <property type="entry name" value="WH_DNA-bd_sf"/>
</dbReference>
<dbReference type="InterPro" id="IPR000847">
    <property type="entry name" value="LysR_HTH_N"/>
</dbReference>
<dbReference type="Gene3D" id="1.10.10.10">
    <property type="entry name" value="Winged helix-like DNA-binding domain superfamily/Winged helix DNA-binding domain"/>
    <property type="match status" value="1"/>
</dbReference>
<evidence type="ECO:0000256" key="4">
    <source>
        <dbReference type="ARBA" id="ARBA00023163"/>
    </source>
</evidence>
<keyword evidence="2" id="KW-0805">Transcription regulation</keyword>
<organism evidence="6 7">
    <name type="scientific">Exiguobacterium antarcticum</name>
    <dbReference type="NCBI Taxonomy" id="132920"/>
    <lineage>
        <taxon>Bacteria</taxon>
        <taxon>Bacillati</taxon>
        <taxon>Bacillota</taxon>
        <taxon>Bacilli</taxon>
        <taxon>Bacillales</taxon>
        <taxon>Bacillales Family XII. Incertae Sedis</taxon>
        <taxon>Exiguobacterium</taxon>
    </lineage>
</organism>
<keyword evidence="4" id="KW-0804">Transcription</keyword>
<dbReference type="Pfam" id="PF00126">
    <property type="entry name" value="HTH_1"/>
    <property type="match status" value="1"/>
</dbReference>
<dbReference type="InterPro" id="IPR005119">
    <property type="entry name" value="LysR_subst-bd"/>
</dbReference>
<dbReference type="InterPro" id="IPR050950">
    <property type="entry name" value="HTH-type_LysR_regulators"/>
</dbReference>
<feature type="domain" description="HTH lysR-type" evidence="5">
    <location>
        <begin position="1"/>
        <end position="58"/>
    </location>
</feature>
<evidence type="ECO:0000259" key="5">
    <source>
        <dbReference type="PROSITE" id="PS50931"/>
    </source>
</evidence>
<evidence type="ECO:0000256" key="3">
    <source>
        <dbReference type="ARBA" id="ARBA00023125"/>
    </source>
</evidence>
<sequence length="294" mass="33288">MDFRQLEYFTEVARFKSFTKAADHLHVTQPTLSKMVRHLEEELDIELFDRSKRQIVLTDAGATLLTEGEKILNQLADLPSHLYDVMHLTKGTIRIGVPPLIGSLFFPRLLRQFKERYPMIAIEITEAGGHALEKAVVAGEVDLIATVFPADEHLTVFPFIEEELHLFLPEQHPLARQSILSLDQVADLPFVLFNETFSLHDVVLQACEAAGFQPNIAHVSSQWDFLCLLVAEGNAVTLLPRSLAQQMTIKGVKTIPLTARVPWQLGVAVPTGRYQSYVTREWIRFVQEIHSKNE</sequence>
<accession>A0ABT6R2H8</accession>